<dbReference type="GO" id="GO:0016853">
    <property type="term" value="F:isomerase activity"/>
    <property type="evidence" value="ECO:0007669"/>
    <property type="project" value="UniProtKB-ARBA"/>
</dbReference>
<evidence type="ECO:0000313" key="5">
    <source>
        <dbReference type="EMBL" id="EHL06485.1"/>
    </source>
</evidence>
<dbReference type="FunFam" id="3.90.850.10:FF:000002">
    <property type="entry name" value="2-hydroxyhepta-2,4-diene-1,7-dioate isomerase"/>
    <property type="match status" value="1"/>
</dbReference>
<dbReference type="SUPFAM" id="SSF56529">
    <property type="entry name" value="FAH"/>
    <property type="match status" value="1"/>
</dbReference>
<dbReference type="PATRIC" id="fig|537010.4.peg.2705"/>
<dbReference type="GO" id="GO:0019752">
    <property type="term" value="P:carboxylic acid metabolic process"/>
    <property type="evidence" value="ECO:0007669"/>
    <property type="project" value="UniProtKB-ARBA"/>
</dbReference>
<dbReference type="InterPro" id="IPR011234">
    <property type="entry name" value="Fumarylacetoacetase-like_C"/>
</dbReference>
<reference evidence="5 6" key="1">
    <citation type="submission" date="2011-08" db="EMBL/GenBank/DDBJ databases">
        <authorList>
            <person name="Weinstock G."/>
            <person name="Sodergren E."/>
            <person name="Clifton S."/>
            <person name="Fulton L."/>
            <person name="Fulton B."/>
            <person name="Courtney L."/>
            <person name="Fronick C."/>
            <person name="Harrison M."/>
            <person name="Strong C."/>
            <person name="Farmer C."/>
            <person name="Delahaunty K."/>
            <person name="Markovic C."/>
            <person name="Hall O."/>
            <person name="Minx P."/>
            <person name="Tomlinson C."/>
            <person name="Mitreva M."/>
            <person name="Hou S."/>
            <person name="Chen J."/>
            <person name="Wollam A."/>
            <person name="Pepin K.H."/>
            <person name="Johnson M."/>
            <person name="Bhonagiri V."/>
            <person name="Zhang X."/>
            <person name="Suruliraj S."/>
            <person name="Warren W."/>
            <person name="Chinwalla A."/>
            <person name="Mardis E.R."/>
            <person name="Wilson R.K."/>
        </authorList>
    </citation>
    <scope>NUCLEOTIDE SEQUENCE [LARGE SCALE GENOMIC DNA]</scope>
    <source>
        <strain evidence="5 6">DP7</strain>
    </source>
</reference>
<dbReference type="Proteomes" id="UP000004416">
    <property type="component" value="Unassembled WGS sequence"/>
</dbReference>
<dbReference type="EMBL" id="AFZX01000071">
    <property type="protein sequence ID" value="EHL06485.1"/>
    <property type="molecule type" value="Genomic_DNA"/>
</dbReference>
<protein>
    <submittedName>
        <fullName evidence="5">FAH family protein</fullName>
    </submittedName>
</protein>
<evidence type="ECO:0000313" key="6">
    <source>
        <dbReference type="Proteomes" id="UP000004416"/>
    </source>
</evidence>
<dbReference type="Gene3D" id="3.90.850.10">
    <property type="entry name" value="Fumarylacetoacetase-like, C-terminal domain"/>
    <property type="match status" value="1"/>
</dbReference>
<dbReference type="GO" id="GO:0046872">
    <property type="term" value="F:metal ion binding"/>
    <property type="evidence" value="ECO:0007669"/>
    <property type="project" value="UniProtKB-KW"/>
</dbReference>
<evidence type="ECO:0000256" key="2">
    <source>
        <dbReference type="ARBA" id="ARBA00022723"/>
    </source>
</evidence>
<evidence type="ECO:0000259" key="4">
    <source>
        <dbReference type="Pfam" id="PF10370"/>
    </source>
</evidence>
<dbReference type="HOGENOM" id="CLU_028458_4_2_9"/>
<comment type="caution">
    <text evidence="5">The sequence shown here is derived from an EMBL/GenBank/DDBJ whole genome shotgun (WGS) entry which is preliminary data.</text>
</comment>
<gene>
    <name evidence="5" type="ORF">HMPREF0322_02881</name>
</gene>
<feature type="domain" description="Fumarylacetoacetase-like C-terminal" evidence="3">
    <location>
        <begin position="69"/>
        <end position="263"/>
    </location>
</feature>
<dbReference type="InterPro" id="IPR018833">
    <property type="entry name" value="Rv2993c-like_N"/>
</dbReference>
<accession>G9XPI5</accession>
<keyword evidence="2" id="KW-0479">Metal-binding</keyword>
<dbReference type="InterPro" id="IPR036663">
    <property type="entry name" value="Fumarylacetoacetase_C_sf"/>
</dbReference>
<dbReference type="Pfam" id="PF10370">
    <property type="entry name" value="Rv2993c-like_N"/>
    <property type="match status" value="1"/>
</dbReference>
<organism evidence="5 6">
    <name type="scientific">Desulfitobacterium hafniense DP7</name>
    <dbReference type="NCBI Taxonomy" id="537010"/>
    <lineage>
        <taxon>Bacteria</taxon>
        <taxon>Bacillati</taxon>
        <taxon>Bacillota</taxon>
        <taxon>Clostridia</taxon>
        <taxon>Eubacteriales</taxon>
        <taxon>Desulfitobacteriaceae</taxon>
        <taxon>Desulfitobacterium</taxon>
    </lineage>
</organism>
<dbReference type="PANTHER" id="PTHR11820">
    <property type="entry name" value="ACYLPYRUVASE"/>
    <property type="match status" value="1"/>
</dbReference>
<evidence type="ECO:0000259" key="3">
    <source>
        <dbReference type="Pfam" id="PF01557"/>
    </source>
</evidence>
<name>G9XPI5_DESHA</name>
<dbReference type="Pfam" id="PF01557">
    <property type="entry name" value="FAA_hydrolase"/>
    <property type="match status" value="1"/>
</dbReference>
<sequence length="264" mass="29405">MIKIRSCRKEKGAMQYIRFSYEDRICFGQLQGEAIALLDRSYLEAGCQKTGQILQADQVRLLAPVEPTKIVCIGLNYAKHIEELGHDFHDDPVIFLKPVTSLVGPEDEIILPAMSQQVDYEAELVVVIGKTAKDLAEDQAEDYIFGFTCGNDVTARDLQKKDGQWTRSKGFDTFCPIGPWIVRDLDYRNVKIRSVLNGEVKQSSQTSHLIHSVPKLVSYISKIMTLNPGDLIMTGTPEGVGPMKTGDAIAIDIKGIGRLHNLVR</sequence>
<feature type="domain" description="Rv2993c-like N-terminal" evidence="4">
    <location>
        <begin position="14"/>
        <end position="64"/>
    </location>
</feature>
<proteinExistence type="inferred from homology"/>
<dbReference type="GO" id="GO:0018773">
    <property type="term" value="F:acetylpyruvate hydrolase activity"/>
    <property type="evidence" value="ECO:0007669"/>
    <property type="project" value="TreeGrafter"/>
</dbReference>
<dbReference type="AlphaFoldDB" id="G9XPI5"/>
<evidence type="ECO:0000256" key="1">
    <source>
        <dbReference type="ARBA" id="ARBA00010211"/>
    </source>
</evidence>
<dbReference type="PANTHER" id="PTHR11820:SF7">
    <property type="entry name" value="ACYLPYRUVASE FAHD1, MITOCHONDRIAL"/>
    <property type="match status" value="1"/>
</dbReference>
<comment type="similarity">
    <text evidence="1">Belongs to the FAH family.</text>
</comment>